<accession>A0ACB5TAI7</accession>
<sequence>MMKCISRYTKLTKPLVQIQQFQRHYAKQSDFLSAESVQGISHKMKSELIKRLKRLNEQHEQHTQLSANSWLDVFYRDNSADQQERIDLIKDVFHLLSSPSVVEKLGNSPTSSVLLELDKLEDHYFETMFKLKDENLGLAATVRYKEILVQLNKYGNLDLKEKDGVVDSSQFSLFNAKFITILNNIQFGENGEVAGQDSKISELVQSYLELPVPRPMDLNHDQIAKFAAVVTEGFTFQECFQVSGSILKDIQESSKPITYEEYGRWIEKLYTAAKANTNRLGHAIESVKDVSKQWKEDLDMVLHNRALSFCLKNQDYDEFEVQLKNLQSSQILPNRETLTLMMKYATKTKNINSLLNVLLDFVIKRDTCVTYSFYPNEYAVLFKSLIQLKQKDLAFFILNELSEIRENYRKMVETEDGPEMLRLLDEDHSTIEEQGVKATSYAYDYIMKNQTIVDCCPIFTVEMLAPFFDSIETVDEFDQLKRVISQMSGGTAKDQLWIS</sequence>
<gene>
    <name evidence="1" type="ORF">Amon02_000708800</name>
</gene>
<evidence type="ECO:0000313" key="1">
    <source>
        <dbReference type="EMBL" id="GME84779.1"/>
    </source>
</evidence>
<dbReference type="EMBL" id="BSXS01005759">
    <property type="protein sequence ID" value="GME84779.1"/>
    <property type="molecule type" value="Genomic_DNA"/>
</dbReference>
<protein>
    <submittedName>
        <fullName evidence="1">Unnamed protein product</fullName>
    </submittedName>
</protein>
<organism evidence="1 2">
    <name type="scientific">Ambrosiozyma monospora</name>
    <name type="common">Yeast</name>
    <name type="synonym">Endomycopsis monosporus</name>
    <dbReference type="NCBI Taxonomy" id="43982"/>
    <lineage>
        <taxon>Eukaryota</taxon>
        <taxon>Fungi</taxon>
        <taxon>Dikarya</taxon>
        <taxon>Ascomycota</taxon>
        <taxon>Saccharomycotina</taxon>
        <taxon>Pichiomycetes</taxon>
        <taxon>Pichiales</taxon>
        <taxon>Pichiaceae</taxon>
        <taxon>Ambrosiozyma</taxon>
    </lineage>
</organism>
<evidence type="ECO:0000313" key="2">
    <source>
        <dbReference type="Proteomes" id="UP001165064"/>
    </source>
</evidence>
<reference evidence="1" key="1">
    <citation type="submission" date="2023-04" db="EMBL/GenBank/DDBJ databases">
        <title>Ambrosiozyma monospora NBRC 10751.</title>
        <authorList>
            <person name="Ichikawa N."/>
            <person name="Sato H."/>
            <person name="Tonouchi N."/>
        </authorList>
    </citation>
    <scope>NUCLEOTIDE SEQUENCE</scope>
    <source>
        <strain evidence="1">NBRC 10751</strain>
    </source>
</reference>
<keyword evidence="2" id="KW-1185">Reference proteome</keyword>
<dbReference type="Proteomes" id="UP001165064">
    <property type="component" value="Unassembled WGS sequence"/>
</dbReference>
<name>A0ACB5TAI7_AMBMO</name>
<comment type="caution">
    <text evidence="1">The sequence shown here is derived from an EMBL/GenBank/DDBJ whole genome shotgun (WGS) entry which is preliminary data.</text>
</comment>
<proteinExistence type="predicted"/>